<accession>A0ABR3FCM8</accession>
<sequence>MSDPSRAADVQQQVNWNTYVELISFTILYYDYVLTFDMEVERFWLRPGWSPSAILFYLNRYLTLLGNVPNLLFSFWTGPFPTPDLTTRWTRRCHSLEIYHQFLIAVVQLVISSGFVLLILRAHVLYNSNRVVLIVLSLTAVAMVANGFAQWAMIGTDSPNPAPSVDVGCLQNFAPGQGIHIIALWLGVTVLDLMVFVLILRRTLALQRDCPSGLWRVIMRDGVMYFGSEDSFGYKDCPADV</sequence>
<evidence type="ECO:0000256" key="1">
    <source>
        <dbReference type="SAM" id="Phobius"/>
    </source>
</evidence>
<protein>
    <recommendedName>
        <fullName evidence="2">DUF6533 domain-containing protein</fullName>
    </recommendedName>
</protein>
<keyword evidence="1" id="KW-0812">Transmembrane</keyword>
<keyword evidence="1" id="KW-1133">Transmembrane helix</keyword>
<feature type="transmembrane region" description="Helical" evidence="1">
    <location>
        <begin position="98"/>
        <end position="120"/>
    </location>
</feature>
<keyword evidence="4" id="KW-1185">Reference proteome</keyword>
<feature type="transmembrane region" description="Helical" evidence="1">
    <location>
        <begin position="179"/>
        <end position="200"/>
    </location>
</feature>
<evidence type="ECO:0000313" key="4">
    <source>
        <dbReference type="Proteomes" id="UP001465976"/>
    </source>
</evidence>
<name>A0ABR3FCM8_9AGAR</name>
<reference evidence="3 4" key="1">
    <citation type="submission" date="2024-02" db="EMBL/GenBank/DDBJ databases">
        <title>A draft genome for the cacao thread blight pathogen Marasmius crinis-equi.</title>
        <authorList>
            <person name="Cohen S.P."/>
            <person name="Baruah I.K."/>
            <person name="Amoako-Attah I."/>
            <person name="Bukari Y."/>
            <person name="Meinhardt L.W."/>
            <person name="Bailey B.A."/>
        </authorList>
    </citation>
    <scope>NUCLEOTIDE SEQUENCE [LARGE SCALE GENOMIC DNA]</scope>
    <source>
        <strain evidence="3 4">GH-76</strain>
    </source>
</reference>
<organism evidence="3 4">
    <name type="scientific">Marasmius crinis-equi</name>
    <dbReference type="NCBI Taxonomy" id="585013"/>
    <lineage>
        <taxon>Eukaryota</taxon>
        <taxon>Fungi</taxon>
        <taxon>Dikarya</taxon>
        <taxon>Basidiomycota</taxon>
        <taxon>Agaricomycotina</taxon>
        <taxon>Agaricomycetes</taxon>
        <taxon>Agaricomycetidae</taxon>
        <taxon>Agaricales</taxon>
        <taxon>Marasmiineae</taxon>
        <taxon>Marasmiaceae</taxon>
        <taxon>Marasmius</taxon>
    </lineage>
</organism>
<proteinExistence type="predicted"/>
<dbReference type="EMBL" id="JBAHYK010000550">
    <property type="protein sequence ID" value="KAL0573062.1"/>
    <property type="molecule type" value="Genomic_DNA"/>
</dbReference>
<dbReference type="InterPro" id="IPR045340">
    <property type="entry name" value="DUF6533"/>
</dbReference>
<dbReference type="Pfam" id="PF20151">
    <property type="entry name" value="DUF6533"/>
    <property type="match status" value="1"/>
</dbReference>
<feature type="transmembrane region" description="Helical" evidence="1">
    <location>
        <begin position="132"/>
        <end position="154"/>
    </location>
</feature>
<feature type="domain" description="DUF6533" evidence="2">
    <location>
        <begin position="19"/>
        <end position="65"/>
    </location>
</feature>
<evidence type="ECO:0000259" key="2">
    <source>
        <dbReference type="Pfam" id="PF20151"/>
    </source>
</evidence>
<dbReference type="Proteomes" id="UP001465976">
    <property type="component" value="Unassembled WGS sequence"/>
</dbReference>
<keyword evidence="1" id="KW-0472">Membrane</keyword>
<feature type="transmembrane region" description="Helical" evidence="1">
    <location>
        <begin position="54"/>
        <end position="78"/>
    </location>
</feature>
<gene>
    <name evidence="3" type="ORF">V5O48_008903</name>
</gene>
<comment type="caution">
    <text evidence="3">The sequence shown here is derived from an EMBL/GenBank/DDBJ whole genome shotgun (WGS) entry which is preliminary data.</text>
</comment>
<evidence type="ECO:0000313" key="3">
    <source>
        <dbReference type="EMBL" id="KAL0573062.1"/>
    </source>
</evidence>